<evidence type="ECO:0000313" key="3">
    <source>
        <dbReference type="EMBL" id="VFQ94813.1"/>
    </source>
</evidence>
<dbReference type="EMBL" id="OOIL02005488">
    <property type="protein sequence ID" value="VFQ94813.1"/>
    <property type="molecule type" value="Genomic_DNA"/>
</dbReference>
<reference evidence="3 4" key="1">
    <citation type="submission" date="2018-04" db="EMBL/GenBank/DDBJ databases">
        <authorList>
            <person name="Vogel A."/>
        </authorList>
    </citation>
    <scope>NUCLEOTIDE SEQUENCE [LARGE SCALE GENOMIC DNA]</scope>
</reference>
<name>A0A484N137_9ASTE</name>
<dbReference type="AlphaFoldDB" id="A0A484N137"/>
<gene>
    <name evidence="3" type="ORF">CCAM_LOCUS36589</name>
</gene>
<organism evidence="3 4">
    <name type="scientific">Cuscuta campestris</name>
    <dbReference type="NCBI Taxonomy" id="132261"/>
    <lineage>
        <taxon>Eukaryota</taxon>
        <taxon>Viridiplantae</taxon>
        <taxon>Streptophyta</taxon>
        <taxon>Embryophyta</taxon>
        <taxon>Tracheophyta</taxon>
        <taxon>Spermatophyta</taxon>
        <taxon>Magnoliopsida</taxon>
        <taxon>eudicotyledons</taxon>
        <taxon>Gunneridae</taxon>
        <taxon>Pentapetalae</taxon>
        <taxon>asterids</taxon>
        <taxon>lamiids</taxon>
        <taxon>Solanales</taxon>
        <taxon>Convolvulaceae</taxon>
        <taxon>Cuscuteae</taxon>
        <taxon>Cuscuta</taxon>
        <taxon>Cuscuta subgen. Grammica</taxon>
        <taxon>Cuscuta sect. Cleistogrammica</taxon>
    </lineage>
</organism>
<keyword evidence="1" id="KW-0472">Membrane</keyword>
<accession>A0A484N137</accession>
<protein>
    <recommendedName>
        <fullName evidence="2">DUF7953 domain-containing protein</fullName>
    </recommendedName>
</protein>
<evidence type="ECO:0000256" key="1">
    <source>
        <dbReference type="SAM" id="Phobius"/>
    </source>
</evidence>
<dbReference type="PANTHER" id="PTHR33780:SF3">
    <property type="entry name" value="EXPRESSED PROTEIN"/>
    <property type="match status" value="1"/>
</dbReference>
<dbReference type="Proteomes" id="UP000595140">
    <property type="component" value="Unassembled WGS sequence"/>
</dbReference>
<proteinExistence type="predicted"/>
<dbReference type="InterPro" id="IPR057713">
    <property type="entry name" value="DUF7953"/>
</dbReference>
<feature type="domain" description="DUF7953" evidence="2">
    <location>
        <begin position="5"/>
        <end position="113"/>
    </location>
</feature>
<dbReference type="Pfam" id="PF25829">
    <property type="entry name" value="DUF7953"/>
    <property type="match status" value="1"/>
</dbReference>
<dbReference type="OrthoDB" id="2014701at2759"/>
<sequence length="158" mass="17589">MISAANVTLDSIQIFQTHELTGHDPTVYFQCKDEEKIILSDVKDKNTPYSNFTEPMTQFIDEKCKQCGFYEEDTFDGDETFDKWEFCPSNFTSAGGKYTHFKENEVSATFSCPDCVTLVGSDAAPPANSFSRNEKQGLNWIVALPVAILVLAFSILGG</sequence>
<evidence type="ECO:0000259" key="2">
    <source>
        <dbReference type="Pfam" id="PF25829"/>
    </source>
</evidence>
<evidence type="ECO:0000313" key="4">
    <source>
        <dbReference type="Proteomes" id="UP000595140"/>
    </source>
</evidence>
<dbReference type="PANTHER" id="PTHR33780">
    <property type="entry name" value="EXPRESSED PROTEIN"/>
    <property type="match status" value="1"/>
</dbReference>
<keyword evidence="1" id="KW-1133">Transmembrane helix</keyword>
<keyword evidence="1" id="KW-0812">Transmembrane</keyword>
<keyword evidence="4" id="KW-1185">Reference proteome</keyword>
<feature type="transmembrane region" description="Helical" evidence="1">
    <location>
        <begin position="138"/>
        <end position="156"/>
    </location>
</feature>